<dbReference type="InterPro" id="IPR042095">
    <property type="entry name" value="SUMF_sf"/>
</dbReference>
<dbReference type="SUPFAM" id="SSF56436">
    <property type="entry name" value="C-type lectin-like"/>
    <property type="match status" value="2"/>
</dbReference>
<protein>
    <submittedName>
        <fullName evidence="3">Formylglycine-generating enzyme, required for sulfatase activity, contains SUMF1/FGE domain</fullName>
    </submittedName>
</protein>
<dbReference type="Pfam" id="PF03781">
    <property type="entry name" value="FGE-sulfatase"/>
    <property type="match status" value="2"/>
</dbReference>
<reference evidence="3" key="1">
    <citation type="submission" date="2019-02" db="EMBL/GenBank/DDBJ databases">
        <authorList>
            <person name="Gruber-Vodicka R. H."/>
            <person name="Seah K. B. B."/>
        </authorList>
    </citation>
    <scope>NUCLEOTIDE SEQUENCE</scope>
    <source>
        <strain evidence="4">BECK_BY2</strain>
        <strain evidence="3">BECK_BY3</strain>
    </source>
</reference>
<dbReference type="InterPro" id="IPR051043">
    <property type="entry name" value="Sulfatase_Mod_Factor_Kinase"/>
</dbReference>
<dbReference type="EMBL" id="CAADFV010000127">
    <property type="protein sequence ID" value="VFK66991.1"/>
    <property type="molecule type" value="Genomic_DNA"/>
</dbReference>
<dbReference type="EMBL" id="CAADFY010000147">
    <property type="protein sequence ID" value="VFK58569.1"/>
    <property type="molecule type" value="Genomic_DNA"/>
</dbReference>
<dbReference type="Gene3D" id="3.90.1580.10">
    <property type="entry name" value="paralog of FGE (formylglycine-generating enzyme)"/>
    <property type="match status" value="2"/>
</dbReference>
<evidence type="ECO:0000259" key="2">
    <source>
        <dbReference type="Pfam" id="PF03781"/>
    </source>
</evidence>
<evidence type="ECO:0000313" key="4">
    <source>
        <dbReference type="EMBL" id="VFK66991.1"/>
    </source>
</evidence>
<organism evidence="3">
    <name type="scientific">Candidatus Kentrum sp. TUN</name>
    <dbReference type="NCBI Taxonomy" id="2126343"/>
    <lineage>
        <taxon>Bacteria</taxon>
        <taxon>Pseudomonadati</taxon>
        <taxon>Pseudomonadota</taxon>
        <taxon>Gammaproteobacteria</taxon>
        <taxon>Candidatus Kentrum</taxon>
    </lineage>
</organism>
<dbReference type="PANTHER" id="PTHR23150">
    <property type="entry name" value="SULFATASE MODIFYING FACTOR 1, 2"/>
    <property type="match status" value="1"/>
</dbReference>
<dbReference type="InterPro" id="IPR016187">
    <property type="entry name" value="CTDL_fold"/>
</dbReference>
<gene>
    <name evidence="4" type="ORF">BECKTUN1418E_GA0071001_11277</name>
    <name evidence="3" type="ORF">BECKTUN1418F_GA0071002_11476</name>
</gene>
<name>A0A450ZXP9_9GAMM</name>
<dbReference type="GO" id="GO:0120147">
    <property type="term" value="F:formylglycine-generating oxidase activity"/>
    <property type="evidence" value="ECO:0007669"/>
    <property type="project" value="TreeGrafter"/>
</dbReference>
<accession>A0A450ZXP9</accession>
<proteinExistence type="predicted"/>
<dbReference type="InterPro" id="IPR005532">
    <property type="entry name" value="SUMF_dom"/>
</dbReference>
<sequence length="767" mass="87096">MGFPQPLPDIPFLRATSFEFLHQSSQTPQHEDSRHTLQEKPDPVSEVTTVQERQLGIYQHSEHLIFAEIQESSPNSDYPGSLLATISSANGLIEIGTIDTDDEGDSSYVNAHDNTADDTNNNGLNGFWKTGRAPSWASDWGTDQYGHWVTFTVEGNDQVIIQRMRWIPPGRFLMGSPGREPKRYDDEGPQYPATLRTGFWLFDTTCTQGLWQMVMGNNPSRFKGMDRPIEHVSWNDVQEFLERINSQIPDLNLVLPSEMEWEYSCRAGSTTPFSSGQDITPDQANYNGEYPYEGGEIGLYRKCTIPVASLPPNSWGLYEMHGNVWEWTRDYWHENHQQASSDNFPEVQSDVGLDIGRVVRGGSWRNVARVVRSAVRDRNKPEDHSSNLGFRCALIQFDNEPMRMDSIVVKEEQTHIVEQQPPLIGTMISGSRISIKDAISKERCPIPSGEGFSICTVQENFTFRYEIKPEWASAIGRDRLGLWAEISLEAGPDNRNASINESITQRLRWIPPGWFTMGSSESEWVAFPKYDQEKWCHQESPRHQVILTQGYWLFDTPCTQALWETVMGDNPSRFQSPTRPVDSVSWDQVSEFIEKLNGRIPNLNFGLPTEAQWEYACRAGSDTATYGGPIEVLGSNNTPVLDAIAWYGGNSGVEFELDNGYDSSDWREKQHHHVRAGTHPVGKKQANPWGLYDMLGNVWEWCRDGRREYGKGTIVDPIGPMEAGEGRMVRGGSWYYFARYVRAASRLWYLPGVRLDRLGFRCVGIQS</sequence>
<evidence type="ECO:0000313" key="3">
    <source>
        <dbReference type="EMBL" id="VFK58569.1"/>
    </source>
</evidence>
<feature type="domain" description="Sulfatase-modifying factor enzyme-like" evidence="2">
    <location>
        <begin position="509"/>
        <end position="763"/>
    </location>
</feature>
<evidence type="ECO:0000256" key="1">
    <source>
        <dbReference type="SAM" id="MobiDB-lite"/>
    </source>
</evidence>
<feature type="region of interest" description="Disordered" evidence="1">
    <location>
        <begin position="23"/>
        <end position="45"/>
    </location>
</feature>
<feature type="domain" description="Sulfatase-modifying factor enzyme-like" evidence="2">
    <location>
        <begin position="164"/>
        <end position="393"/>
    </location>
</feature>
<feature type="compositionally biased region" description="Basic and acidic residues" evidence="1">
    <location>
        <begin position="29"/>
        <end position="43"/>
    </location>
</feature>
<dbReference type="PANTHER" id="PTHR23150:SF19">
    <property type="entry name" value="FORMYLGLYCINE-GENERATING ENZYME"/>
    <property type="match status" value="1"/>
</dbReference>
<dbReference type="AlphaFoldDB" id="A0A450ZXP9"/>